<dbReference type="InterPro" id="IPR044677">
    <property type="entry name" value="SLC25A3/Pic2/Mir1-like"/>
</dbReference>
<dbReference type="GO" id="GO:1990547">
    <property type="term" value="P:mitochondrial phosphate ion transmembrane transport"/>
    <property type="evidence" value="ECO:0007669"/>
    <property type="project" value="InterPro"/>
</dbReference>
<dbReference type="PROSITE" id="PS50920">
    <property type="entry name" value="SOLCAR"/>
    <property type="match status" value="3"/>
</dbReference>
<keyword evidence="6" id="KW-0999">Mitochondrion inner membrane</keyword>
<keyword evidence="4 10" id="KW-0812">Transmembrane</keyword>
<dbReference type="AlphaFoldDB" id="A0A4P1RGZ6"/>
<dbReference type="Pfam" id="PF00153">
    <property type="entry name" value="Mito_carr"/>
    <property type="match status" value="2"/>
</dbReference>
<evidence type="ECO:0000256" key="5">
    <source>
        <dbReference type="ARBA" id="ARBA00022737"/>
    </source>
</evidence>
<reference evidence="12 13" key="1">
    <citation type="journal article" date="2017" name="Plant Biotechnol. J.">
        <title>A comprehensive draft genome sequence for lupin (Lupinus angustifolius), an emerging health food: insights into plant-microbe interactions and legume evolution.</title>
        <authorList>
            <person name="Hane J.K."/>
            <person name="Ming Y."/>
            <person name="Kamphuis L.G."/>
            <person name="Nelson M.N."/>
            <person name="Garg G."/>
            <person name="Atkins C.A."/>
            <person name="Bayer P.E."/>
            <person name="Bravo A."/>
            <person name="Bringans S."/>
            <person name="Cannon S."/>
            <person name="Edwards D."/>
            <person name="Foley R."/>
            <person name="Gao L.L."/>
            <person name="Harrison M.J."/>
            <person name="Huang W."/>
            <person name="Hurgobin B."/>
            <person name="Li S."/>
            <person name="Liu C.W."/>
            <person name="McGrath A."/>
            <person name="Morahan G."/>
            <person name="Murray J."/>
            <person name="Weller J."/>
            <person name="Jian J."/>
            <person name="Singh K.B."/>
        </authorList>
    </citation>
    <scope>NUCLEOTIDE SEQUENCE [LARGE SCALE GENOMIC DNA]</scope>
    <source>
        <strain evidence="13">cv. Tanjil</strain>
        <tissue evidence="12">Whole plant</tissue>
    </source>
</reference>
<feature type="repeat" description="Solcar" evidence="10">
    <location>
        <begin position="252"/>
        <end position="331"/>
    </location>
</feature>
<evidence type="ECO:0000313" key="13">
    <source>
        <dbReference type="Proteomes" id="UP000188354"/>
    </source>
</evidence>
<evidence type="ECO:0000256" key="4">
    <source>
        <dbReference type="ARBA" id="ARBA00022692"/>
    </source>
</evidence>
<name>A0A4P1RGZ6_LUPAN</name>
<gene>
    <name evidence="12" type="ORF">TanjilG_27714</name>
</gene>
<dbReference type="GO" id="GO:0005315">
    <property type="term" value="F:phosphate transmembrane transporter activity"/>
    <property type="evidence" value="ECO:0007669"/>
    <property type="project" value="InterPro"/>
</dbReference>
<accession>A0A4P1RGZ6</accession>
<feature type="repeat" description="Solcar" evidence="10">
    <location>
        <begin position="151"/>
        <end position="235"/>
    </location>
</feature>
<feature type="repeat" description="Solcar" evidence="10">
    <location>
        <begin position="58"/>
        <end position="142"/>
    </location>
</feature>
<evidence type="ECO:0008006" key="14">
    <source>
        <dbReference type="Google" id="ProtNLM"/>
    </source>
</evidence>
<dbReference type="FunFam" id="1.50.40.10:FF:000070">
    <property type="entry name" value="Mitochondrial phosphate carrier protein 1, mitochondrial"/>
    <property type="match status" value="1"/>
</dbReference>
<keyword evidence="8" id="KW-0496">Mitochondrion</keyword>
<dbReference type="Gramene" id="OIW10768">
    <property type="protein sequence ID" value="OIW10768"/>
    <property type="gene ID" value="TanjilG_27714"/>
</dbReference>
<dbReference type="InterPro" id="IPR023395">
    <property type="entry name" value="MCP_dom_sf"/>
</dbReference>
<dbReference type="SUPFAM" id="SSF103506">
    <property type="entry name" value="Mitochondrial carrier"/>
    <property type="match status" value="1"/>
</dbReference>
<evidence type="ECO:0000256" key="7">
    <source>
        <dbReference type="ARBA" id="ARBA00022989"/>
    </source>
</evidence>
<comment type="similarity">
    <text evidence="2 11">Belongs to the mitochondrial carrier (TC 2.A.29) family.</text>
</comment>
<keyword evidence="13" id="KW-1185">Reference proteome</keyword>
<dbReference type="InterPro" id="IPR018108">
    <property type="entry name" value="MCP_transmembrane"/>
</dbReference>
<comment type="subcellular location">
    <subcellularLocation>
        <location evidence="1">Mitochondrion inner membrane</location>
        <topology evidence="1">Multi-pass membrane protein</topology>
    </subcellularLocation>
</comment>
<keyword evidence="3 11" id="KW-0813">Transport</keyword>
<evidence type="ECO:0000313" key="12">
    <source>
        <dbReference type="EMBL" id="OIW10768.1"/>
    </source>
</evidence>
<evidence type="ECO:0000256" key="10">
    <source>
        <dbReference type="PROSITE-ProRule" id="PRU00282"/>
    </source>
</evidence>
<dbReference type="Proteomes" id="UP000188354">
    <property type="component" value="Chromosome LG06"/>
</dbReference>
<evidence type="ECO:0000256" key="8">
    <source>
        <dbReference type="ARBA" id="ARBA00023128"/>
    </source>
</evidence>
<evidence type="ECO:0000256" key="6">
    <source>
        <dbReference type="ARBA" id="ARBA00022792"/>
    </source>
</evidence>
<keyword evidence="9 10" id="KW-0472">Membrane</keyword>
<keyword evidence="7" id="KW-1133">Transmembrane helix</keyword>
<sequence length="350" mass="38244">MKVLTIKRYVGEIVKELLKKPRDQEINNCGLSSGRKTAIHALKKSGPELHEFLAQFSAGIALAATVGMFSAATTHLAITPLDVLKVNMQVHPIKYYSISSSFTTLMKEQGPSALWRGWTGKFFGYGAQGGCRFGLYEYFKGAYSNILVDQNRNLVYLLSSASAEVFANVALCPFEAIKVKVQAQPCFAKGLFDGFPKLYASEGIQGFYRGLVPLLGRNIPFSMVMFSTFEHSVDLLYRNVVKRKKEDCSKVQQLGVTCLAGYAAGSVGSFISNPADNVVASLYNRKADSLVLAIKKIGLANLFTRSLPIRMLVVGPSITLQWFFYDTIKILGGLPTSGEVASDLRGDEAG</sequence>
<dbReference type="PANTHER" id="PTHR45671">
    <property type="entry name" value="SOLUTE CARRIER FAMILY 25 (MITOCHONDRIAL CARRIER PHOSPHATE CARRIER), MEMBER 3, LIKE-RELATED-RELATED"/>
    <property type="match status" value="1"/>
</dbReference>
<dbReference type="EMBL" id="CM007366">
    <property type="protein sequence ID" value="OIW10768.1"/>
    <property type="molecule type" value="Genomic_DNA"/>
</dbReference>
<evidence type="ECO:0000256" key="11">
    <source>
        <dbReference type="RuleBase" id="RU000488"/>
    </source>
</evidence>
<dbReference type="STRING" id="3871.A0A4P1RGZ6"/>
<keyword evidence="5" id="KW-0677">Repeat</keyword>
<dbReference type="PANTHER" id="PTHR45671:SF14">
    <property type="entry name" value="PHOSPHATE CARRIER PROTEIN"/>
    <property type="match status" value="1"/>
</dbReference>
<organism evidence="12 13">
    <name type="scientific">Lupinus angustifolius</name>
    <name type="common">Narrow-leaved blue lupine</name>
    <dbReference type="NCBI Taxonomy" id="3871"/>
    <lineage>
        <taxon>Eukaryota</taxon>
        <taxon>Viridiplantae</taxon>
        <taxon>Streptophyta</taxon>
        <taxon>Embryophyta</taxon>
        <taxon>Tracheophyta</taxon>
        <taxon>Spermatophyta</taxon>
        <taxon>Magnoliopsida</taxon>
        <taxon>eudicotyledons</taxon>
        <taxon>Gunneridae</taxon>
        <taxon>Pentapetalae</taxon>
        <taxon>rosids</taxon>
        <taxon>fabids</taxon>
        <taxon>Fabales</taxon>
        <taxon>Fabaceae</taxon>
        <taxon>Papilionoideae</taxon>
        <taxon>50 kb inversion clade</taxon>
        <taxon>genistoids sensu lato</taxon>
        <taxon>core genistoids</taxon>
        <taxon>Genisteae</taxon>
        <taxon>Lupinus</taxon>
    </lineage>
</organism>
<evidence type="ECO:0000256" key="1">
    <source>
        <dbReference type="ARBA" id="ARBA00004448"/>
    </source>
</evidence>
<protein>
    <recommendedName>
        <fullName evidence="14">Mitochondrial phosphate carrier protein</fullName>
    </recommendedName>
</protein>
<evidence type="ECO:0000256" key="2">
    <source>
        <dbReference type="ARBA" id="ARBA00006375"/>
    </source>
</evidence>
<dbReference type="Gene3D" id="1.50.40.10">
    <property type="entry name" value="Mitochondrial carrier domain"/>
    <property type="match status" value="1"/>
</dbReference>
<proteinExistence type="inferred from homology"/>
<dbReference type="GO" id="GO:0005743">
    <property type="term" value="C:mitochondrial inner membrane"/>
    <property type="evidence" value="ECO:0007669"/>
    <property type="project" value="UniProtKB-SubCell"/>
</dbReference>
<evidence type="ECO:0000256" key="3">
    <source>
        <dbReference type="ARBA" id="ARBA00022448"/>
    </source>
</evidence>
<evidence type="ECO:0000256" key="9">
    <source>
        <dbReference type="ARBA" id="ARBA00023136"/>
    </source>
</evidence>